<dbReference type="OrthoDB" id="289247at2759"/>
<dbReference type="Proteomes" id="UP000694866">
    <property type="component" value="Unplaced"/>
</dbReference>
<protein>
    <submittedName>
        <fullName evidence="6">Multiple coagulation factor deficiency protein 2 homolog</fullName>
    </submittedName>
</protein>
<reference evidence="6" key="1">
    <citation type="submission" date="2025-08" db="UniProtKB">
        <authorList>
            <consortium name="RefSeq"/>
        </authorList>
    </citation>
    <scope>IDENTIFICATION</scope>
    <source>
        <strain evidence="6">USDA-PBARC FA_bdor</strain>
        <tissue evidence="6">Whole organism</tissue>
    </source>
</reference>
<evidence type="ECO:0000256" key="2">
    <source>
        <dbReference type="ARBA" id="ARBA00022737"/>
    </source>
</evidence>
<dbReference type="SUPFAM" id="SSF47473">
    <property type="entry name" value="EF-hand"/>
    <property type="match status" value="1"/>
</dbReference>
<proteinExistence type="predicted"/>
<dbReference type="AlphaFoldDB" id="A0A9R1T6R6"/>
<dbReference type="RefSeq" id="XP_011303917.1">
    <property type="nucleotide sequence ID" value="XM_011305615.1"/>
</dbReference>
<dbReference type="PROSITE" id="PS00018">
    <property type="entry name" value="EF_HAND_1"/>
    <property type="match status" value="1"/>
</dbReference>
<name>A0A9R1T6R6_9HYME</name>
<evidence type="ECO:0000256" key="1">
    <source>
        <dbReference type="ARBA" id="ARBA00022729"/>
    </source>
</evidence>
<evidence type="ECO:0000256" key="3">
    <source>
        <dbReference type="ARBA" id="ARBA00022837"/>
    </source>
</evidence>
<dbReference type="InterPro" id="IPR052110">
    <property type="entry name" value="MCFD2-like"/>
</dbReference>
<evidence type="ECO:0000313" key="6">
    <source>
        <dbReference type="RefSeq" id="XP_011303917.1"/>
    </source>
</evidence>
<dbReference type="InterPro" id="IPR011992">
    <property type="entry name" value="EF-hand-dom_pair"/>
</dbReference>
<feature type="chain" id="PRO_5040225451" evidence="4">
    <location>
        <begin position="19"/>
        <end position="170"/>
    </location>
</feature>
<feature type="signal peptide" evidence="4">
    <location>
        <begin position="1"/>
        <end position="18"/>
    </location>
</feature>
<gene>
    <name evidence="6" type="primary">LOC105267040</name>
</gene>
<dbReference type="KEGG" id="fas:105267040"/>
<dbReference type="PANTHER" id="PTHR23104">
    <property type="entry name" value="MULTIPLE COAGULATION FACTOR DEFICIENCY PROTEIN 2 NEURAL STEM CELL DERIVED NEURONAL SURVIVAL PROTEIN"/>
    <property type="match status" value="1"/>
</dbReference>
<evidence type="ECO:0000313" key="5">
    <source>
        <dbReference type="Proteomes" id="UP000694866"/>
    </source>
</evidence>
<keyword evidence="1 4" id="KW-0732">Signal</keyword>
<evidence type="ECO:0000256" key="4">
    <source>
        <dbReference type="SAM" id="SignalP"/>
    </source>
</evidence>
<keyword evidence="5" id="KW-1185">Reference proteome</keyword>
<dbReference type="Gene3D" id="1.10.238.10">
    <property type="entry name" value="EF-hand"/>
    <property type="match status" value="1"/>
</dbReference>
<keyword evidence="3" id="KW-0106">Calcium</keyword>
<dbReference type="GeneID" id="105267040"/>
<dbReference type="PANTHER" id="PTHR23104:SF1">
    <property type="entry name" value="EF-HAND DOMAIN-CONTAINING PROTEIN"/>
    <property type="match status" value="1"/>
</dbReference>
<accession>A0A9R1T6R6</accession>
<organism evidence="5 6">
    <name type="scientific">Fopius arisanus</name>
    <dbReference type="NCBI Taxonomy" id="64838"/>
    <lineage>
        <taxon>Eukaryota</taxon>
        <taxon>Metazoa</taxon>
        <taxon>Ecdysozoa</taxon>
        <taxon>Arthropoda</taxon>
        <taxon>Hexapoda</taxon>
        <taxon>Insecta</taxon>
        <taxon>Pterygota</taxon>
        <taxon>Neoptera</taxon>
        <taxon>Endopterygota</taxon>
        <taxon>Hymenoptera</taxon>
        <taxon>Apocrita</taxon>
        <taxon>Ichneumonoidea</taxon>
        <taxon>Braconidae</taxon>
        <taxon>Opiinae</taxon>
        <taxon>Fopius</taxon>
    </lineage>
</organism>
<keyword evidence="2" id="KW-0677">Repeat</keyword>
<dbReference type="InterPro" id="IPR018247">
    <property type="entry name" value="EF_Hand_1_Ca_BS"/>
</dbReference>
<sequence>MEMFGLIVIGTCLCAVYGFRGPHHPRGSVSHHHYTPQRDVKLTQDTQLLHDTAHLIEDMGDFGNEIDVSKMTEQQLDFYYFQAHDVDNNTKLDGLEMLHAIQHSFHHDEDDHEVVDEASQIPFIVELIDRVLEEDDLDHDGYLGYIEYVLARQKTGGDTEKPQKDLKLEI</sequence>